<dbReference type="PROSITE" id="PS51318">
    <property type="entry name" value="TAT"/>
    <property type="match status" value="1"/>
</dbReference>
<dbReference type="RefSeq" id="WP_263540664.1">
    <property type="nucleotide sequence ID" value="NZ_JAOVZO020000020.1"/>
</dbReference>
<accession>A0A9X3YQ80</accession>
<evidence type="ECO:0000259" key="1">
    <source>
        <dbReference type="SMART" id="SM01008"/>
    </source>
</evidence>
<organism evidence="2 3">
    <name type="scientific">Tahibacter soli</name>
    <dbReference type="NCBI Taxonomy" id="2983605"/>
    <lineage>
        <taxon>Bacteria</taxon>
        <taxon>Pseudomonadati</taxon>
        <taxon>Pseudomonadota</taxon>
        <taxon>Gammaproteobacteria</taxon>
        <taxon>Lysobacterales</taxon>
        <taxon>Rhodanobacteraceae</taxon>
        <taxon>Tahibacter</taxon>
    </lineage>
</organism>
<dbReference type="InterPro" id="IPR012368">
    <property type="entry name" value="OxRdtase_Mopterin-bd_su_IorB"/>
</dbReference>
<gene>
    <name evidence="2" type="ORF">OD750_023360</name>
</gene>
<dbReference type="GO" id="GO:0016491">
    <property type="term" value="F:oxidoreductase activity"/>
    <property type="evidence" value="ECO:0007669"/>
    <property type="project" value="InterPro"/>
</dbReference>
<dbReference type="InterPro" id="IPR037165">
    <property type="entry name" value="AldOxase/xan_DH_Mopterin-bd_sf"/>
</dbReference>
<protein>
    <submittedName>
        <fullName evidence="2">Molybdopterin-dependent oxidoreductase</fullName>
    </submittedName>
</protein>
<dbReference type="PIRSF" id="PIRSF036389">
    <property type="entry name" value="IOR_B"/>
    <property type="match status" value="1"/>
</dbReference>
<keyword evidence="3" id="KW-1185">Reference proteome</keyword>
<dbReference type="SUPFAM" id="SSF56003">
    <property type="entry name" value="Molybdenum cofactor-binding domain"/>
    <property type="match status" value="2"/>
</dbReference>
<dbReference type="AlphaFoldDB" id="A0A9X3YQ80"/>
<dbReference type="Pfam" id="PF20256">
    <property type="entry name" value="MoCoBD_2"/>
    <property type="match status" value="2"/>
</dbReference>
<feature type="domain" description="Aldehyde oxidase/xanthine dehydrogenase a/b hammerhead" evidence="1">
    <location>
        <begin position="241"/>
        <end position="333"/>
    </location>
</feature>
<dbReference type="Pfam" id="PF02738">
    <property type="entry name" value="MoCoBD_1"/>
    <property type="match status" value="1"/>
</dbReference>
<dbReference type="PANTHER" id="PTHR47495:SF2">
    <property type="entry name" value="ALDEHYDE DEHYDROGENASE"/>
    <property type="match status" value="1"/>
</dbReference>
<evidence type="ECO:0000313" key="3">
    <source>
        <dbReference type="Proteomes" id="UP001139971"/>
    </source>
</evidence>
<sequence>MPKLKRRTFILGTLGAAGALVVGWAALPARQRLVGAAPLAAAPNQAALNGWVKVSTDDAVTVMVPHAEMGQGTHTGLAMLVADEMDADFSRIRVEQASYDAIYNNQAALLDALPFQPDDDGYVKRMTRHVAGRIVREFPGLAGTGGSASIKDLWLPLRQAGASARAMLVAAAAAQWKVSASELRVEAGRIAHASGRSATFGELALAAATLPVPYDAPLKKPSQFQLIGKPARRIEAPSKLDGSARFGIDALPDGLVYASVAMCPTLGGKAKGYDASAARTLPGVRAIVALEPVAGGIGGMGGATSGGVAVIADTPFHATRALEKIAIEWEHGAAASVDSATLLDDLSRALDTQAGNTHLERGDVDAALAAAARRITAEYRVPFLAHATMEPMNCTVRFKDGKATAWIPTQAPGFARDAVAQTLGIDAENVEVVQTLLGGGFGRRYFTDFVVQAATLARAANGAPVQLIWSREADMQHDYYRPAFVCRCEAGFDAQGSLVAWKTTSAGSSMGAPAMIDMSTDGASNQAYAFPAARVAHLPVETPVSVGIWRSVAHSQNAFFVESFVDEAAHAAGQDPVAFRASLLAGNARHLAVLHRAAELAGWGTPAAPGRAHGIALHRAFGSIVAQVAEVSVDADRIRVHRVVCVVDCGVAVNPNHVKQQMESGIVFGLSAALHGEITIENGRVKQSNFHDYAPLRMNECPAIETDIVASGEAPGGVGEPGTPPIAPAVANAVFALTGRRLRTLPLRLT</sequence>
<dbReference type="InterPro" id="IPR000674">
    <property type="entry name" value="Ald_Oxase/Xan_DH_a/b"/>
</dbReference>
<dbReference type="Gene3D" id="3.90.1170.50">
    <property type="entry name" value="Aldehyde oxidase/xanthine dehydrogenase, a/b hammerhead"/>
    <property type="match status" value="1"/>
</dbReference>
<reference evidence="2" key="1">
    <citation type="submission" date="2023-02" db="EMBL/GenBank/DDBJ databases">
        <title>Tahibacter soli sp. nov. isolated from soil.</title>
        <authorList>
            <person name="Baek J.H."/>
            <person name="Lee J.K."/>
            <person name="Choi D.G."/>
            <person name="Jeon C.O."/>
        </authorList>
    </citation>
    <scope>NUCLEOTIDE SEQUENCE</scope>
    <source>
        <strain evidence="2">BL</strain>
    </source>
</reference>
<comment type="caution">
    <text evidence="2">The sequence shown here is derived from an EMBL/GenBank/DDBJ whole genome shotgun (WGS) entry which is preliminary data.</text>
</comment>
<dbReference type="SMART" id="SM01008">
    <property type="entry name" value="Ald_Xan_dh_C"/>
    <property type="match status" value="1"/>
</dbReference>
<dbReference type="Proteomes" id="UP001139971">
    <property type="component" value="Unassembled WGS sequence"/>
</dbReference>
<evidence type="ECO:0000313" key="2">
    <source>
        <dbReference type="EMBL" id="MDC8015475.1"/>
    </source>
</evidence>
<dbReference type="InterPro" id="IPR046867">
    <property type="entry name" value="AldOxase/xan_DH_MoCoBD2"/>
</dbReference>
<name>A0A9X3YQ80_9GAMM</name>
<dbReference type="Gene3D" id="3.30.365.10">
    <property type="entry name" value="Aldehyde oxidase/xanthine dehydrogenase, molybdopterin binding domain"/>
    <property type="match status" value="5"/>
</dbReference>
<dbReference type="InterPro" id="IPR008274">
    <property type="entry name" value="AldOxase/xan_DH_MoCoBD1"/>
</dbReference>
<dbReference type="InterPro" id="IPR052516">
    <property type="entry name" value="N-heterocyclic_Hydroxylase"/>
</dbReference>
<dbReference type="EMBL" id="JAOVZO020000020">
    <property type="protein sequence ID" value="MDC8015475.1"/>
    <property type="molecule type" value="Genomic_DNA"/>
</dbReference>
<dbReference type="InterPro" id="IPR006311">
    <property type="entry name" value="TAT_signal"/>
</dbReference>
<proteinExistence type="predicted"/>
<dbReference type="PANTHER" id="PTHR47495">
    <property type="entry name" value="ALDEHYDE DEHYDROGENASE"/>
    <property type="match status" value="1"/>
</dbReference>